<keyword evidence="2" id="KW-1015">Disulfide bond</keyword>
<dbReference type="EMBL" id="BMSX01000024">
    <property type="protein sequence ID" value="GGR49086.1"/>
    <property type="molecule type" value="Genomic_DNA"/>
</dbReference>
<dbReference type="Pfam" id="PF13385">
    <property type="entry name" value="Laminin_G_3"/>
    <property type="match status" value="1"/>
</dbReference>
<dbReference type="GO" id="GO:0006955">
    <property type="term" value="P:immune response"/>
    <property type="evidence" value="ECO:0007669"/>
    <property type="project" value="InterPro"/>
</dbReference>
<sequence>MATVPSLTPLLAPQTAVAAESADLTESERAQQQAAASGERVEVVGERTERETVFANPDGNTFTLRKSIVPVRVEKPGGGWTAPDATLVKRADGSVGPKAAAVGLSFSGGGDGTDLVTIAEDGQSVTLGWPGKLPEPRLEGTRAVYEDVRPDVNLILTATVEGFRQVLEVETLQAAKDPALASLKYSMDVEGLRVRAGAAGSMEAVDGNGQVVFRSPSARMWNSAGQAEDGEGVSAQGLAVRPLARSAADGTPAVASSEETSAPASPEDTSAATAEEPPAAKASATPAEERPAGPAEEGDPLAGPGVGDEAAVMDVDVTPTQVTVTPDAGLIADTTSAELPLYIDPSVEMNESERTVLSSDGDSFYNFSGGDNGMSVGRCGSAVIGGVRYYCTSGSAYTNRMYFEFTPGKLKGKHVLDATFAVTETWSFSCDARWVDLERTDGISSSSKWPGPGGPKSDNSWDQMGDRYVSAGRGSACSPSQPRAPIEFNDNPDEADENLTSTVRAFADGKFKTLTLMLKAKDESDPIAWKRFDDDAVIDVTYVGKPAVPTEYGLETGTNQICSKSSTAPTTWSDPTPNLAATPQTVAGGEASASLRVYFDLDVKNTDGTWSDAKEPSTGSMSPSGYTGDGVDQNKTWDAPLTDGKQYRYRSWTRSYYNSGNSDLGGPASPFCYFTVDSSAPKPPTVTFNTTYKECVPGACTPSGAPGKAGTVTFGPSAGDTNTAYAYKLSTDTAWRPWKSGATVTETVTPVDSGTITLEVMAKDSLGRTGQNKVRFLVDEGDGPVGRWTFNEASGAAVDVSAGTTTSLRDDATLSGATRVNTGRRGVVTENGVTGEDKALKVGGTSYAATAGKVLETQASYTVSAWVRLDSTSTTSTVLGQDGTYYSPFFLGYCSAVNRWCLRLADADAATTSLDNQRVNSLDAPQAKVWTHLAAVVDTTAKTLTLYVNGVPQGTDTLTTGNWSATGPLQIGRVKYKGGYVDHFPGEVDEVTVWQDIKLPEAMAREANPTDTAGKAYAELVAQYAPEGATGTTLTDTSGYGNTLTLSASGASLDGEALVLDGTAGAATAARSPVSDTGSFTVATLADVDTKALGAKPDGYRAQVLGQRTATGSSWSLWVEKTGTESEPVLDDDGNPVLDDNGVPVTRTVPKARWHFGRLTADGSGTSVVSDEDAVLDSEVGLVGAYNAHTREITLFVGSTRQGDPLAYTASAGSGEFAAGKGFTDSAWAHHLPGRITDIRLWAGAVTDPTQVEELVGY</sequence>
<evidence type="ECO:0000313" key="6">
    <source>
        <dbReference type="Proteomes" id="UP000658320"/>
    </source>
</evidence>
<feature type="domain" description="LamG-like jellyroll fold" evidence="4">
    <location>
        <begin position="859"/>
        <end position="1001"/>
    </location>
</feature>
<evidence type="ECO:0000259" key="4">
    <source>
        <dbReference type="SMART" id="SM00560"/>
    </source>
</evidence>
<dbReference type="AlphaFoldDB" id="A0A918FKW3"/>
<evidence type="ECO:0000256" key="3">
    <source>
        <dbReference type="SAM" id="MobiDB-lite"/>
    </source>
</evidence>
<keyword evidence="1" id="KW-0732">Signal</keyword>
<dbReference type="Proteomes" id="UP000658320">
    <property type="component" value="Unassembled WGS sequence"/>
</dbReference>
<evidence type="ECO:0000256" key="2">
    <source>
        <dbReference type="ARBA" id="ARBA00023157"/>
    </source>
</evidence>
<dbReference type="PANTHER" id="PTHR46943">
    <property type="entry name" value="PENTRAXIN-RELATED PROTEIN PTX3"/>
    <property type="match status" value="1"/>
</dbReference>
<evidence type="ECO:0000256" key="1">
    <source>
        <dbReference type="ARBA" id="ARBA00022729"/>
    </source>
</evidence>
<dbReference type="Gene3D" id="2.60.120.200">
    <property type="match status" value="2"/>
</dbReference>
<reference evidence="5" key="1">
    <citation type="journal article" date="2014" name="Int. J. Syst. Evol. Microbiol.">
        <title>Complete genome sequence of Corynebacterium casei LMG S-19264T (=DSM 44701T), isolated from a smear-ripened cheese.</title>
        <authorList>
            <consortium name="US DOE Joint Genome Institute (JGI-PGF)"/>
            <person name="Walter F."/>
            <person name="Albersmeier A."/>
            <person name="Kalinowski J."/>
            <person name="Ruckert C."/>
        </authorList>
    </citation>
    <scope>NUCLEOTIDE SEQUENCE</scope>
    <source>
        <strain evidence="5">JCM 4346</strain>
    </source>
</reference>
<feature type="region of interest" description="Disordered" evidence="3">
    <location>
        <begin position="243"/>
        <end position="308"/>
    </location>
</feature>
<gene>
    <name evidence="5" type="ORF">GCM10010251_77690</name>
</gene>
<feature type="region of interest" description="Disordered" evidence="3">
    <location>
        <begin position="18"/>
        <end position="44"/>
    </location>
</feature>
<accession>A0A918FKW3</accession>
<feature type="domain" description="LamG-like jellyroll fold" evidence="4">
    <location>
        <begin position="1078"/>
        <end position="1249"/>
    </location>
</feature>
<dbReference type="SMART" id="SM00560">
    <property type="entry name" value="LamGL"/>
    <property type="match status" value="2"/>
</dbReference>
<comment type="caution">
    <text evidence="5">The sequence shown here is derived from an EMBL/GenBank/DDBJ whole genome shotgun (WGS) entry which is preliminary data.</text>
</comment>
<feature type="region of interest" description="Disordered" evidence="3">
    <location>
        <begin position="609"/>
        <end position="639"/>
    </location>
</feature>
<organism evidence="5 6">
    <name type="scientific">Streptomyces aurantiogriseus</name>
    <dbReference type="NCBI Taxonomy" id="66870"/>
    <lineage>
        <taxon>Bacteria</taxon>
        <taxon>Bacillati</taxon>
        <taxon>Actinomycetota</taxon>
        <taxon>Actinomycetes</taxon>
        <taxon>Kitasatosporales</taxon>
        <taxon>Streptomycetaceae</taxon>
        <taxon>Streptomyces</taxon>
    </lineage>
</organism>
<dbReference type="InterPro" id="IPR013320">
    <property type="entry name" value="ConA-like_dom_sf"/>
</dbReference>
<evidence type="ECO:0000313" key="5">
    <source>
        <dbReference type="EMBL" id="GGR49086.1"/>
    </source>
</evidence>
<dbReference type="InterPro" id="IPR006558">
    <property type="entry name" value="LamG-like"/>
</dbReference>
<dbReference type="PANTHER" id="PTHR46943:SF1">
    <property type="entry name" value="PENTRAXIN-RELATED PROTEIN PTX3"/>
    <property type="match status" value="1"/>
</dbReference>
<reference evidence="5" key="2">
    <citation type="submission" date="2020-09" db="EMBL/GenBank/DDBJ databases">
        <authorList>
            <person name="Sun Q."/>
            <person name="Ohkuma M."/>
        </authorList>
    </citation>
    <scope>NUCLEOTIDE SEQUENCE</scope>
    <source>
        <strain evidence="5">JCM 4346</strain>
    </source>
</reference>
<name>A0A918FKW3_9ACTN</name>
<protein>
    <recommendedName>
        <fullName evidence="4">LamG-like jellyroll fold domain-containing protein</fullName>
    </recommendedName>
</protein>
<dbReference type="InterPro" id="IPR042837">
    <property type="entry name" value="PTX3"/>
</dbReference>
<dbReference type="SUPFAM" id="SSF49899">
    <property type="entry name" value="Concanavalin A-like lectins/glucanases"/>
    <property type="match status" value="2"/>
</dbReference>
<keyword evidence="6" id="KW-1185">Reference proteome</keyword>
<proteinExistence type="predicted"/>
<feature type="compositionally biased region" description="Low complexity" evidence="3">
    <location>
        <begin position="251"/>
        <end position="286"/>
    </location>
</feature>